<dbReference type="RefSeq" id="WP_046046625.1">
    <property type="nucleotide sequence ID" value="NZ_LACD01000012.1"/>
</dbReference>
<dbReference type="GO" id="GO:0030170">
    <property type="term" value="F:pyridoxal phosphate binding"/>
    <property type="evidence" value="ECO:0007669"/>
    <property type="project" value="InterPro"/>
</dbReference>
<dbReference type="EC" id="4.3.1.17" evidence="3"/>
<dbReference type="Proteomes" id="UP000033500">
    <property type="component" value="Unassembled WGS sequence"/>
</dbReference>
<proteinExistence type="inferred from homology"/>
<dbReference type="SUPFAM" id="SSF53686">
    <property type="entry name" value="Tryptophan synthase beta subunit-like PLP-dependent enzymes"/>
    <property type="match status" value="1"/>
</dbReference>
<dbReference type="InterPro" id="IPR050147">
    <property type="entry name" value="Ser/Thr_Dehydratase"/>
</dbReference>
<dbReference type="EMBL" id="LACD01000012">
    <property type="protein sequence ID" value="KJZ44578.1"/>
    <property type="molecule type" value="Genomic_DNA"/>
</dbReference>
<accession>A0A0F4TJH4</accession>
<feature type="domain" description="Tryptophan synthase beta chain-like PALP" evidence="7">
    <location>
        <begin position="3"/>
        <end position="288"/>
    </location>
</feature>
<evidence type="ECO:0000256" key="6">
    <source>
        <dbReference type="ARBA" id="ARBA00049406"/>
    </source>
</evidence>
<evidence type="ECO:0000256" key="4">
    <source>
        <dbReference type="ARBA" id="ARBA00022898"/>
    </source>
</evidence>
<dbReference type="PANTHER" id="PTHR48078:SF2">
    <property type="entry name" value="CATABOLIC L-SERINE_THREONINE DEHYDRATASE"/>
    <property type="match status" value="1"/>
</dbReference>
<dbReference type="GO" id="GO:0003941">
    <property type="term" value="F:L-serine ammonia-lyase activity"/>
    <property type="evidence" value="ECO:0007669"/>
    <property type="project" value="UniProtKB-EC"/>
</dbReference>
<evidence type="ECO:0000313" key="9">
    <source>
        <dbReference type="Proteomes" id="UP000033500"/>
    </source>
</evidence>
<evidence type="ECO:0000256" key="1">
    <source>
        <dbReference type="ARBA" id="ARBA00001933"/>
    </source>
</evidence>
<comment type="cofactor">
    <cofactor evidence="1">
        <name>pyridoxal 5'-phosphate</name>
        <dbReference type="ChEBI" id="CHEBI:597326"/>
    </cofactor>
</comment>
<evidence type="ECO:0000259" key="7">
    <source>
        <dbReference type="Pfam" id="PF00291"/>
    </source>
</evidence>
<dbReference type="GO" id="GO:0004794">
    <property type="term" value="F:threonine deaminase activity"/>
    <property type="evidence" value="ECO:0007669"/>
    <property type="project" value="TreeGrafter"/>
</dbReference>
<dbReference type="Gene3D" id="3.40.50.1100">
    <property type="match status" value="2"/>
</dbReference>
<sequence length="310" mass="32788">MLHIRTPLILHPDLSTPSRRIWLKLENLQPSGSFKLRGIGLLCSQAAAQGKRKVICPSGGNAGFATAVAAARLGLKACIVVPNTTPETTRARIRKTGAEVIVHGKVWDEANLRAKELAQGADTEYVPAFDHPVLWEGHSTMVDEILEDCPQVDALVMSVGGGGLLAGILTGLIRHKRMDCRIIACETQGSASFAAAVSAGHPVKFPRIDTVAKSLGATLVAAWPVQHILDFPHECVALSDDEAIMGVVRYANDLRQLVEPACGVSLAIGYLDHPAIAEAHDVVIVVCGGVSVSAQLVAGWARLSTGAEAR</sequence>
<evidence type="ECO:0000313" key="8">
    <source>
        <dbReference type="EMBL" id="KJZ44578.1"/>
    </source>
</evidence>
<organism evidence="8 9">
    <name type="scientific">Pseudomonas fluorescens</name>
    <dbReference type="NCBI Taxonomy" id="294"/>
    <lineage>
        <taxon>Bacteria</taxon>
        <taxon>Pseudomonadati</taxon>
        <taxon>Pseudomonadota</taxon>
        <taxon>Gammaproteobacteria</taxon>
        <taxon>Pseudomonadales</taxon>
        <taxon>Pseudomonadaceae</taxon>
        <taxon>Pseudomonas</taxon>
    </lineage>
</organism>
<protein>
    <recommendedName>
        <fullName evidence="3">L-serine ammonia-lyase</fullName>
        <ecNumber evidence="3">4.3.1.17</ecNumber>
    </recommendedName>
</protein>
<reference evidence="8 9" key="1">
    <citation type="submission" date="2015-03" db="EMBL/GenBank/DDBJ databases">
        <title>Comparative genomics of Pseudomonas insights into diversity of traits involved in vanlence and defense.</title>
        <authorList>
            <person name="Qin Y."/>
        </authorList>
    </citation>
    <scope>NUCLEOTIDE SEQUENCE [LARGE SCALE GENOMIC DNA]</scope>
    <source>
        <strain evidence="8 9">C3</strain>
    </source>
</reference>
<dbReference type="PROSITE" id="PS00165">
    <property type="entry name" value="DEHYDRATASE_SER_THR"/>
    <property type="match status" value="1"/>
</dbReference>
<dbReference type="GO" id="GO:0009097">
    <property type="term" value="P:isoleucine biosynthetic process"/>
    <property type="evidence" value="ECO:0007669"/>
    <property type="project" value="TreeGrafter"/>
</dbReference>
<comment type="caution">
    <text evidence="8">The sequence shown here is derived from an EMBL/GenBank/DDBJ whole genome shotgun (WGS) entry which is preliminary data.</text>
</comment>
<evidence type="ECO:0000256" key="2">
    <source>
        <dbReference type="ARBA" id="ARBA00010869"/>
    </source>
</evidence>
<dbReference type="AlphaFoldDB" id="A0A0F4TJH4"/>
<comment type="catalytic activity">
    <reaction evidence="6">
        <text>L-serine = pyruvate + NH4(+)</text>
        <dbReference type="Rhea" id="RHEA:19169"/>
        <dbReference type="ChEBI" id="CHEBI:15361"/>
        <dbReference type="ChEBI" id="CHEBI:28938"/>
        <dbReference type="ChEBI" id="CHEBI:33384"/>
        <dbReference type="EC" id="4.3.1.17"/>
    </reaction>
</comment>
<name>A0A0F4TJH4_PSEFL</name>
<evidence type="ECO:0000256" key="3">
    <source>
        <dbReference type="ARBA" id="ARBA00012093"/>
    </source>
</evidence>
<dbReference type="GO" id="GO:0006565">
    <property type="term" value="P:L-serine catabolic process"/>
    <property type="evidence" value="ECO:0007669"/>
    <property type="project" value="TreeGrafter"/>
</dbReference>
<gene>
    <name evidence="8" type="ORF">VC34_11465</name>
</gene>
<dbReference type="InterPro" id="IPR001926">
    <property type="entry name" value="TrpB-like_PALP"/>
</dbReference>
<comment type="similarity">
    <text evidence="2">Belongs to the serine/threonine dehydratase family.</text>
</comment>
<keyword evidence="4" id="KW-0663">Pyridoxal phosphate</keyword>
<dbReference type="PATRIC" id="fig|294.131.peg.350"/>
<evidence type="ECO:0000256" key="5">
    <source>
        <dbReference type="ARBA" id="ARBA00023239"/>
    </source>
</evidence>
<dbReference type="GO" id="GO:0006567">
    <property type="term" value="P:L-threonine catabolic process"/>
    <property type="evidence" value="ECO:0007669"/>
    <property type="project" value="TreeGrafter"/>
</dbReference>
<dbReference type="PANTHER" id="PTHR48078">
    <property type="entry name" value="THREONINE DEHYDRATASE, MITOCHONDRIAL-RELATED"/>
    <property type="match status" value="1"/>
</dbReference>
<keyword evidence="5" id="KW-0456">Lyase</keyword>
<dbReference type="Pfam" id="PF00291">
    <property type="entry name" value="PALP"/>
    <property type="match status" value="1"/>
</dbReference>
<dbReference type="InterPro" id="IPR000634">
    <property type="entry name" value="Ser/Thr_deHydtase_PyrdxlP-BS"/>
</dbReference>
<dbReference type="InterPro" id="IPR036052">
    <property type="entry name" value="TrpB-like_PALP_sf"/>
</dbReference>